<dbReference type="EC" id="2.7.13.3" evidence="2"/>
<comment type="catalytic activity">
    <reaction evidence="1">
        <text>ATP + protein L-histidine = ADP + protein N-phospho-L-histidine.</text>
        <dbReference type="EC" id="2.7.13.3"/>
    </reaction>
</comment>
<evidence type="ECO:0000256" key="4">
    <source>
        <dbReference type="PROSITE-ProRule" id="PRU00169"/>
    </source>
</evidence>
<feature type="modified residue" description="4-aspartylphosphate" evidence="4">
    <location>
        <position position="171"/>
    </location>
</feature>
<evidence type="ECO:0000256" key="1">
    <source>
        <dbReference type="ARBA" id="ARBA00000085"/>
    </source>
</evidence>
<dbReference type="InterPro" id="IPR003594">
    <property type="entry name" value="HATPase_dom"/>
</dbReference>
<dbReference type="Proteomes" id="UP000262454">
    <property type="component" value="Unassembled WGS sequence"/>
</dbReference>
<accession>A0A348MIC9</accession>
<dbReference type="PROSITE" id="PS50109">
    <property type="entry name" value="HIS_KIN"/>
    <property type="match status" value="1"/>
</dbReference>
<dbReference type="SMART" id="SM00387">
    <property type="entry name" value="HATPase_c"/>
    <property type="match status" value="1"/>
</dbReference>
<dbReference type="CDD" id="cd00156">
    <property type="entry name" value="REC"/>
    <property type="match status" value="1"/>
</dbReference>
<dbReference type="PANTHER" id="PTHR43547:SF2">
    <property type="entry name" value="HYBRID SIGNAL TRANSDUCTION HISTIDINE KINASE C"/>
    <property type="match status" value="1"/>
</dbReference>
<organism evidence="7 8">
    <name type="scientific">candidate division WOR-3 bacterium</name>
    <dbReference type="NCBI Taxonomy" id="2052148"/>
    <lineage>
        <taxon>Bacteria</taxon>
        <taxon>Bacteria division WOR-3</taxon>
    </lineage>
</organism>
<dbReference type="Gene3D" id="3.30.565.10">
    <property type="entry name" value="Histidine kinase-like ATPase, C-terminal domain"/>
    <property type="match status" value="1"/>
</dbReference>
<feature type="domain" description="Histidine kinase" evidence="5">
    <location>
        <begin position="1"/>
        <end position="98"/>
    </location>
</feature>
<proteinExistence type="predicted"/>
<evidence type="ECO:0000313" key="8">
    <source>
        <dbReference type="Proteomes" id="UP000262454"/>
    </source>
</evidence>
<comment type="caution">
    <text evidence="7">The sequence shown here is derived from an EMBL/GenBank/DDBJ whole genome shotgun (WGS) entry which is preliminary data.</text>
</comment>
<dbReference type="InterPro" id="IPR036890">
    <property type="entry name" value="HATPase_C_sf"/>
</dbReference>
<dbReference type="PRINTS" id="PR00344">
    <property type="entry name" value="BCTRLSENSOR"/>
</dbReference>
<dbReference type="InterPro" id="IPR005467">
    <property type="entry name" value="His_kinase_dom"/>
</dbReference>
<evidence type="ECO:0000259" key="6">
    <source>
        <dbReference type="PROSITE" id="PS50110"/>
    </source>
</evidence>
<dbReference type="PANTHER" id="PTHR43547">
    <property type="entry name" value="TWO-COMPONENT HISTIDINE KINASE"/>
    <property type="match status" value="1"/>
</dbReference>
<dbReference type="GO" id="GO:0000155">
    <property type="term" value="F:phosphorelay sensor kinase activity"/>
    <property type="evidence" value="ECO:0007669"/>
    <property type="project" value="TreeGrafter"/>
</dbReference>
<feature type="non-terminal residue" evidence="7">
    <location>
        <position position="1"/>
    </location>
</feature>
<dbReference type="Pfam" id="PF02518">
    <property type="entry name" value="HATPase_c"/>
    <property type="match status" value="1"/>
</dbReference>
<dbReference type="InterPro" id="IPR004358">
    <property type="entry name" value="Sig_transdc_His_kin-like_C"/>
</dbReference>
<dbReference type="SMART" id="SM00448">
    <property type="entry name" value="REC"/>
    <property type="match status" value="1"/>
</dbReference>
<dbReference type="EMBL" id="DMCX01000002">
    <property type="protein sequence ID" value="HAF06805.1"/>
    <property type="molecule type" value="Genomic_DNA"/>
</dbReference>
<dbReference type="SUPFAM" id="SSF55874">
    <property type="entry name" value="ATPase domain of HSP90 chaperone/DNA topoisomerase II/histidine kinase"/>
    <property type="match status" value="1"/>
</dbReference>
<name>A0A348MIC9_UNCW3</name>
<keyword evidence="3 4" id="KW-0597">Phosphoprotein</keyword>
<dbReference type="PROSITE" id="PS50110">
    <property type="entry name" value="RESPONSE_REGULATORY"/>
    <property type="match status" value="1"/>
</dbReference>
<sequence length="237" mass="27112">EIRTETVIVDENFNRFLNTKLENGSYIHISISDDGIGMDEEIKKHIFEPFFTTKEVGRGTGLGLASVYGIIKNHKGFIDFYSERFKGTTFNIYLPLSSDEVEEEIEKEDREIVNIPLDKTILIIDDEESIRNNCKEILEKDGMKVLTAKDGIEGIEILEKYNDDVSLVILDMIMPKMSGKDTFIEIKKIDRNIPVILCSGYSEEGEAEEIINMGVDGFLQKPYRMKTLLETIKKILK</sequence>
<dbReference type="AlphaFoldDB" id="A0A348MIC9"/>
<evidence type="ECO:0000259" key="5">
    <source>
        <dbReference type="PROSITE" id="PS50109"/>
    </source>
</evidence>
<reference evidence="7 8" key="1">
    <citation type="journal article" date="2018" name="Nat. Biotechnol.">
        <title>A standardized bacterial taxonomy based on genome phylogeny substantially revises the tree of life.</title>
        <authorList>
            <person name="Parks D.H."/>
            <person name="Chuvochina M."/>
            <person name="Waite D.W."/>
            <person name="Rinke C."/>
            <person name="Skarshewski A."/>
            <person name="Chaumeil P.A."/>
            <person name="Hugenholtz P."/>
        </authorList>
    </citation>
    <scope>NUCLEOTIDE SEQUENCE [LARGE SCALE GENOMIC DNA]</scope>
    <source>
        <strain evidence="7">UBA7921</strain>
    </source>
</reference>
<dbReference type="InterPro" id="IPR001789">
    <property type="entry name" value="Sig_transdc_resp-reg_receiver"/>
</dbReference>
<feature type="domain" description="Response regulatory" evidence="6">
    <location>
        <begin position="120"/>
        <end position="236"/>
    </location>
</feature>
<dbReference type="Gene3D" id="3.40.50.2300">
    <property type="match status" value="1"/>
</dbReference>
<gene>
    <name evidence="7" type="ORF">DCG82_00125</name>
</gene>
<evidence type="ECO:0000256" key="2">
    <source>
        <dbReference type="ARBA" id="ARBA00012438"/>
    </source>
</evidence>
<dbReference type="SUPFAM" id="SSF52172">
    <property type="entry name" value="CheY-like"/>
    <property type="match status" value="1"/>
</dbReference>
<dbReference type="InterPro" id="IPR011006">
    <property type="entry name" value="CheY-like_superfamily"/>
</dbReference>
<dbReference type="Pfam" id="PF00072">
    <property type="entry name" value="Response_reg"/>
    <property type="match status" value="1"/>
</dbReference>
<protein>
    <recommendedName>
        <fullName evidence="2">histidine kinase</fullName>
        <ecNumber evidence="2">2.7.13.3</ecNumber>
    </recommendedName>
</protein>
<evidence type="ECO:0000256" key="3">
    <source>
        <dbReference type="ARBA" id="ARBA00022553"/>
    </source>
</evidence>
<evidence type="ECO:0000313" key="7">
    <source>
        <dbReference type="EMBL" id="HAF06805.1"/>
    </source>
</evidence>